<feature type="transmembrane region" description="Helical" evidence="2">
    <location>
        <begin position="32"/>
        <end position="50"/>
    </location>
</feature>
<proteinExistence type="predicted"/>
<dbReference type="EMBL" id="CM009750">
    <property type="protein sequence ID" value="PUZ70345.1"/>
    <property type="molecule type" value="Genomic_DNA"/>
</dbReference>
<evidence type="ECO:0000313" key="4">
    <source>
        <dbReference type="Proteomes" id="UP000244336"/>
    </source>
</evidence>
<evidence type="ECO:0000313" key="3">
    <source>
        <dbReference type="EMBL" id="PUZ70345.1"/>
    </source>
</evidence>
<dbReference type="AlphaFoldDB" id="A0A2T7ERA6"/>
<feature type="region of interest" description="Disordered" evidence="1">
    <location>
        <begin position="1"/>
        <end position="22"/>
    </location>
</feature>
<sequence>MLGTSSNNMKNGGSMAPRAPSSADTLAKNMRGFFSVILLSFPFLFLDQNVVLYNFWLHMSVASYASWLKVLLGLVHKHRFLLV</sequence>
<evidence type="ECO:0000256" key="1">
    <source>
        <dbReference type="SAM" id="MobiDB-lite"/>
    </source>
</evidence>
<dbReference type="Gramene" id="PUZ70345">
    <property type="protein sequence ID" value="PUZ70345"/>
    <property type="gene ID" value="GQ55_2G221300"/>
</dbReference>
<keyword evidence="2" id="KW-0472">Membrane</keyword>
<keyword evidence="2" id="KW-1133">Transmembrane helix</keyword>
<keyword evidence="4" id="KW-1185">Reference proteome</keyword>
<reference evidence="3 4" key="1">
    <citation type="submission" date="2018-04" db="EMBL/GenBank/DDBJ databases">
        <title>WGS assembly of Panicum hallii var. hallii HAL2.</title>
        <authorList>
            <person name="Lovell J."/>
            <person name="Jenkins J."/>
            <person name="Lowry D."/>
            <person name="Mamidi S."/>
            <person name="Sreedasyam A."/>
            <person name="Weng X."/>
            <person name="Barry K."/>
            <person name="Bonette J."/>
            <person name="Campitelli B."/>
            <person name="Daum C."/>
            <person name="Gordon S."/>
            <person name="Gould B."/>
            <person name="Lipzen A."/>
            <person name="MacQueen A."/>
            <person name="Palacio-Mejia J."/>
            <person name="Plott C."/>
            <person name="Shakirov E."/>
            <person name="Shu S."/>
            <person name="Yoshinaga Y."/>
            <person name="Zane M."/>
            <person name="Rokhsar D."/>
            <person name="Grimwood J."/>
            <person name="Schmutz J."/>
            <person name="Juenger T."/>
        </authorList>
    </citation>
    <scope>NUCLEOTIDE SEQUENCE [LARGE SCALE GENOMIC DNA]</scope>
    <source>
        <strain evidence="4">cv. HAL2</strain>
    </source>
</reference>
<name>A0A2T7ERA6_9POAL</name>
<gene>
    <name evidence="3" type="ORF">GQ55_2G221300</name>
</gene>
<accession>A0A2T7ERA6</accession>
<organism evidence="3 4">
    <name type="scientific">Panicum hallii var. hallii</name>
    <dbReference type="NCBI Taxonomy" id="1504633"/>
    <lineage>
        <taxon>Eukaryota</taxon>
        <taxon>Viridiplantae</taxon>
        <taxon>Streptophyta</taxon>
        <taxon>Embryophyta</taxon>
        <taxon>Tracheophyta</taxon>
        <taxon>Spermatophyta</taxon>
        <taxon>Magnoliopsida</taxon>
        <taxon>Liliopsida</taxon>
        <taxon>Poales</taxon>
        <taxon>Poaceae</taxon>
        <taxon>PACMAD clade</taxon>
        <taxon>Panicoideae</taxon>
        <taxon>Panicodae</taxon>
        <taxon>Paniceae</taxon>
        <taxon>Panicinae</taxon>
        <taxon>Panicum</taxon>
        <taxon>Panicum sect. Panicum</taxon>
    </lineage>
</organism>
<feature type="compositionally biased region" description="Polar residues" evidence="1">
    <location>
        <begin position="1"/>
        <end position="11"/>
    </location>
</feature>
<dbReference type="Proteomes" id="UP000244336">
    <property type="component" value="Chromosome 2"/>
</dbReference>
<evidence type="ECO:0000256" key="2">
    <source>
        <dbReference type="SAM" id="Phobius"/>
    </source>
</evidence>
<protein>
    <submittedName>
        <fullName evidence="3">Uncharacterized protein</fullName>
    </submittedName>
</protein>
<keyword evidence="2" id="KW-0812">Transmembrane</keyword>